<evidence type="ECO:0000256" key="7">
    <source>
        <dbReference type="ARBA" id="ARBA00033367"/>
    </source>
</evidence>
<comment type="catalytic activity">
    <reaction evidence="8">
        <text>Hydrolysis of terminal non-reducing beta-D-fructofuranoside residues in beta-D-fructofuranosides.</text>
        <dbReference type="EC" id="3.2.1.26"/>
    </reaction>
</comment>
<dbReference type="EC" id="3.2.1.26" evidence="3 8"/>
<dbReference type="InterPro" id="IPR013148">
    <property type="entry name" value="Glyco_hydro_32_N"/>
</dbReference>
<evidence type="ECO:0000256" key="1">
    <source>
        <dbReference type="ARBA" id="ARBA00004914"/>
    </source>
</evidence>
<evidence type="ECO:0000256" key="3">
    <source>
        <dbReference type="ARBA" id="ARBA00012758"/>
    </source>
</evidence>
<evidence type="ECO:0000256" key="4">
    <source>
        <dbReference type="ARBA" id="ARBA00019623"/>
    </source>
</evidence>
<evidence type="ECO:0000259" key="10">
    <source>
        <dbReference type="Pfam" id="PF00251"/>
    </source>
</evidence>
<dbReference type="Pfam" id="PF08244">
    <property type="entry name" value="Glyco_hydro_32C"/>
    <property type="match status" value="1"/>
</dbReference>
<reference evidence="12 13" key="1">
    <citation type="journal article" date="2018" name="Front. Microbiol.">
        <title>Description and Comparative Genomics of Macrococcus caseolyticus subsp. hominis subsp. nov., Macrococcus goetzii sp. nov., Macrococcus epidermidis sp. nov., and Macrococcus bohemicus sp. nov., Novel Macrococci From Human Clinical Material With Virulence Potential and Suspected Uptake of Foreign DNA by Natural Transformation.</title>
        <authorList>
            <person name="Maslanova I."/>
            <person name="Wertheimer Z."/>
            <person name="Sedlacek I."/>
            <person name="Svec P."/>
            <person name="Indrakova A."/>
            <person name="Kovarovic V."/>
            <person name="Schumann P."/>
            <person name="Sproer C."/>
            <person name="Kralova S."/>
            <person name="Sedo O."/>
            <person name="Kristofova L."/>
            <person name="Vrbovska V."/>
            <person name="Fuzik T."/>
            <person name="Petras P."/>
            <person name="Zdrahal Z."/>
            <person name="Ruzickova V."/>
            <person name="Doskar J."/>
            <person name="Pantucek R."/>
        </authorList>
    </citation>
    <scope>NUCLEOTIDE SEQUENCE [LARGE SCALE GENOMIC DNA]</scope>
    <source>
        <strain evidence="12 13">CCM 4927</strain>
    </source>
</reference>
<dbReference type="NCBIfam" id="TIGR01322">
    <property type="entry name" value="scrB_fam"/>
    <property type="match status" value="1"/>
</dbReference>
<dbReference type="PANTHER" id="PTHR43101:SF1">
    <property type="entry name" value="BETA-FRUCTOSIDASE"/>
    <property type="match status" value="1"/>
</dbReference>
<dbReference type="GO" id="GO:0004564">
    <property type="term" value="F:beta-fructofuranosidase activity"/>
    <property type="evidence" value="ECO:0007669"/>
    <property type="project" value="UniProtKB-EC"/>
</dbReference>
<evidence type="ECO:0000256" key="8">
    <source>
        <dbReference type="RuleBase" id="RU362110"/>
    </source>
</evidence>
<evidence type="ECO:0000313" key="13">
    <source>
        <dbReference type="Proteomes" id="UP000229523"/>
    </source>
</evidence>
<comment type="pathway">
    <text evidence="1 9">Glycan biosynthesis; sucrose metabolism.</text>
</comment>
<dbReference type="InterPro" id="IPR001362">
    <property type="entry name" value="Glyco_hydro_32"/>
</dbReference>
<dbReference type="GO" id="GO:0005737">
    <property type="term" value="C:cytoplasm"/>
    <property type="evidence" value="ECO:0007669"/>
    <property type="project" value="UniProtKB-SubCell"/>
</dbReference>
<dbReference type="InterPro" id="IPR018053">
    <property type="entry name" value="Glyco_hydro_32_AS"/>
</dbReference>
<dbReference type="UniPathway" id="UPA00238"/>
<comment type="function">
    <text evidence="9">Enables the bacterium to metabolize sucrose as a sole carbon source.</text>
</comment>
<keyword evidence="5 8" id="KW-0378">Hydrolase</keyword>
<dbReference type="RefSeq" id="WP_099576909.1">
    <property type="nucleotide sequence ID" value="NZ_MJBI02000009.1"/>
</dbReference>
<dbReference type="PROSITE" id="PS00609">
    <property type="entry name" value="GLYCOSYL_HYDROL_F32"/>
    <property type="match status" value="1"/>
</dbReference>
<comment type="subcellular location">
    <subcellularLocation>
        <location evidence="9">Cytoplasm</location>
    </subcellularLocation>
</comment>
<feature type="domain" description="Glycosyl hydrolase family 32 C-terminal" evidence="11">
    <location>
        <begin position="342"/>
        <end position="481"/>
    </location>
</feature>
<dbReference type="SUPFAM" id="SSF75005">
    <property type="entry name" value="Arabinanase/levansucrase/invertase"/>
    <property type="match status" value="1"/>
</dbReference>
<dbReference type="CDD" id="cd18623">
    <property type="entry name" value="GH32_ScrB-like"/>
    <property type="match status" value="1"/>
</dbReference>
<keyword evidence="9" id="KW-0963">Cytoplasm</keyword>
<evidence type="ECO:0000256" key="5">
    <source>
        <dbReference type="ARBA" id="ARBA00022801"/>
    </source>
</evidence>
<evidence type="ECO:0000256" key="6">
    <source>
        <dbReference type="ARBA" id="ARBA00023295"/>
    </source>
</evidence>
<evidence type="ECO:0000313" key="12">
    <source>
        <dbReference type="EMBL" id="RAI79280.1"/>
    </source>
</evidence>
<keyword evidence="9" id="KW-0119">Carbohydrate metabolism</keyword>
<evidence type="ECO:0000256" key="9">
    <source>
        <dbReference type="RuleBase" id="RU365015"/>
    </source>
</evidence>
<evidence type="ECO:0000259" key="11">
    <source>
        <dbReference type="Pfam" id="PF08244"/>
    </source>
</evidence>
<dbReference type="SMART" id="SM00640">
    <property type="entry name" value="Glyco_32"/>
    <property type="match status" value="1"/>
</dbReference>
<name>A0A2G5NXC9_9STAP</name>
<comment type="similarity">
    <text evidence="2 8">Belongs to the glycosyl hydrolase 32 family.</text>
</comment>
<comment type="caution">
    <text evidence="12">The sequence shown here is derived from an EMBL/GenBank/DDBJ whole genome shotgun (WGS) entry which is preliminary data.</text>
</comment>
<feature type="domain" description="Glycosyl hydrolase family 32 N-terminal" evidence="10">
    <location>
        <begin position="38"/>
        <end position="338"/>
    </location>
</feature>
<proteinExistence type="inferred from homology"/>
<dbReference type="Gene3D" id="2.115.10.20">
    <property type="entry name" value="Glycosyl hydrolase domain, family 43"/>
    <property type="match status" value="1"/>
</dbReference>
<protein>
    <recommendedName>
        <fullName evidence="4 8">Sucrose-6-phosphate hydrolase</fullName>
        <ecNumber evidence="3 8">3.2.1.26</ecNumber>
    </recommendedName>
    <alternativeName>
        <fullName evidence="7 9">Invertase</fullName>
    </alternativeName>
</protein>
<dbReference type="InterPro" id="IPR006232">
    <property type="entry name" value="Suc6P_hydrolase"/>
</dbReference>
<keyword evidence="13" id="KW-1185">Reference proteome</keyword>
<dbReference type="InterPro" id="IPR023296">
    <property type="entry name" value="Glyco_hydro_beta-prop_sf"/>
</dbReference>
<dbReference type="InterPro" id="IPR013189">
    <property type="entry name" value="Glyco_hydro_32_C"/>
</dbReference>
<accession>A0A2G5NXC9</accession>
<dbReference type="PANTHER" id="PTHR43101">
    <property type="entry name" value="BETA-FRUCTOSIDASE"/>
    <property type="match status" value="1"/>
</dbReference>
<evidence type="ECO:0000256" key="2">
    <source>
        <dbReference type="ARBA" id="ARBA00009902"/>
    </source>
</evidence>
<gene>
    <name evidence="12" type="ORF">BFS35_012025</name>
</gene>
<dbReference type="Proteomes" id="UP000229523">
    <property type="component" value="Unassembled WGS sequence"/>
</dbReference>
<sequence length="494" mass="57387">MIEWTREERYQRLESLPEDEYLKLIEQTKQSSHRQLFHIQPPTGLLNDPNGFAYFNGQYHLFYQWFPLGPVHGLKYWYHTVSDDLATFKNAGIALRPDTQFDSHGAYSGSGLVVDDTLKLIYTGNHRTDAWERIPYQMIATMHKDGTITKDETPIISGPQTGYTDHFRDPKVWFENGYYYAVIGAQRTDETGTVVVYQSIDLKHWTFISELKTDYTDFGYMWECPDYFELNNTDVLLFCPQGIDKYEDQFWNIYQSGYVLGQLDKETFEMTHGEFTELDHGFDFYAPQTTLDKDGNRVLIGWMGLPDTGYPTDKEGWAHCLTIPRELTIENNKLRQRPVKSLRTLRGNVETAEGYATKKNVKLHPYEGTHYELIVDVLDNDSTEFYIELRVSKKESTMITYNKAEKRITLDRFDSGQLPEGVDGYSRSVVLDEDLKQLQIFVDTSSIEIFINDGEKVMTTRIFTSQDAKGIRTSTESGQVYFKFTKYDLKEANE</sequence>
<organism evidence="12 13">
    <name type="scientific">Macrococcoides goetzii</name>
    <dbReference type="NCBI Taxonomy" id="1891097"/>
    <lineage>
        <taxon>Bacteria</taxon>
        <taxon>Bacillati</taxon>
        <taxon>Bacillota</taxon>
        <taxon>Bacilli</taxon>
        <taxon>Bacillales</taxon>
        <taxon>Staphylococcaceae</taxon>
        <taxon>Macrococcoides</taxon>
    </lineage>
</organism>
<dbReference type="Gene3D" id="2.60.120.560">
    <property type="entry name" value="Exo-inulinase, domain 1"/>
    <property type="match status" value="1"/>
</dbReference>
<keyword evidence="6 8" id="KW-0326">Glycosidase</keyword>
<dbReference type="AlphaFoldDB" id="A0A2G5NXC9"/>
<dbReference type="GO" id="GO:0005985">
    <property type="term" value="P:sucrose metabolic process"/>
    <property type="evidence" value="ECO:0007669"/>
    <property type="project" value="UniProtKB-UniPathway"/>
</dbReference>
<dbReference type="InterPro" id="IPR013320">
    <property type="entry name" value="ConA-like_dom_sf"/>
</dbReference>
<dbReference type="Pfam" id="PF00251">
    <property type="entry name" value="Glyco_hydro_32N"/>
    <property type="match status" value="1"/>
</dbReference>
<dbReference type="EMBL" id="MJBI02000009">
    <property type="protein sequence ID" value="RAI79280.1"/>
    <property type="molecule type" value="Genomic_DNA"/>
</dbReference>
<dbReference type="SUPFAM" id="SSF49899">
    <property type="entry name" value="Concanavalin A-like lectins/glucanases"/>
    <property type="match status" value="1"/>
</dbReference>
<dbReference type="InterPro" id="IPR051214">
    <property type="entry name" value="GH32_Enzymes"/>
</dbReference>